<dbReference type="Pfam" id="PF13555">
    <property type="entry name" value="AAA_29"/>
    <property type="match status" value="1"/>
</dbReference>
<dbReference type="PANTHER" id="PTHR32182:SF0">
    <property type="entry name" value="DNA REPLICATION AND REPAIR PROTEIN RECF"/>
    <property type="match status" value="1"/>
</dbReference>
<proteinExistence type="predicted"/>
<name>A0A139JR84_9MOLU</name>
<comment type="caution">
    <text evidence="2">The sequence shown here is derived from an EMBL/GenBank/DDBJ whole genome shotgun (WGS) entry which is preliminary data.</text>
</comment>
<evidence type="ECO:0000313" key="5">
    <source>
        <dbReference type="Proteomes" id="UP000249343"/>
    </source>
</evidence>
<dbReference type="AlphaFoldDB" id="A0A139JR84"/>
<dbReference type="EMBL" id="JHUK01000001">
    <property type="protein sequence ID" value="RAM58041.1"/>
    <property type="molecule type" value="Genomic_DNA"/>
</dbReference>
<evidence type="ECO:0000313" key="2">
    <source>
        <dbReference type="EMBL" id="KXT29462.1"/>
    </source>
</evidence>
<dbReference type="InterPro" id="IPR027417">
    <property type="entry name" value="P-loop_NTPase"/>
</dbReference>
<dbReference type="Pfam" id="PF13558">
    <property type="entry name" value="SbcC_Walker_B"/>
    <property type="match status" value="1"/>
</dbReference>
<keyword evidence="5" id="KW-1185">Reference proteome</keyword>
<dbReference type="OrthoDB" id="174137at2"/>
<evidence type="ECO:0000313" key="4">
    <source>
        <dbReference type="Proteomes" id="UP000070069"/>
    </source>
</evidence>
<accession>A0A139JR84</accession>
<evidence type="ECO:0000256" key="1">
    <source>
        <dbReference type="SAM" id="Coils"/>
    </source>
</evidence>
<keyword evidence="1" id="KW-0175">Coiled coil</keyword>
<dbReference type="Proteomes" id="UP000070069">
    <property type="component" value="Unassembled WGS sequence"/>
</dbReference>
<dbReference type="PANTHER" id="PTHR32182">
    <property type="entry name" value="DNA REPLICATION AND REPAIR PROTEIN RECF"/>
    <property type="match status" value="1"/>
</dbReference>
<dbReference type="Gene3D" id="3.40.50.300">
    <property type="entry name" value="P-loop containing nucleotide triphosphate hydrolases"/>
    <property type="match status" value="1"/>
</dbReference>
<feature type="coiled-coil region" evidence="1">
    <location>
        <begin position="218"/>
        <end position="245"/>
    </location>
</feature>
<dbReference type="RefSeq" id="WP_066539947.1">
    <property type="nucleotide sequence ID" value="NZ_JHUK01000001.1"/>
</dbReference>
<dbReference type="GO" id="GO:0000731">
    <property type="term" value="P:DNA synthesis involved in DNA repair"/>
    <property type="evidence" value="ECO:0007669"/>
    <property type="project" value="TreeGrafter"/>
</dbReference>
<protein>
    <submittedName>
        <fullName evidence="2">MukB N-terminal family protein</fullName>
    </submittedName>
</protein>
<feature type="coiled-coil region" evidence="1">
    <location>
        <begin position="271"/>
        <end position="298"/>
    </location>
</feature>
<sequence>MKKLTKIQLINWHLFSSQTIDIQENTLISGENGAGKSTLLDALQYVLIGGKFGTKFNIAANENAKRSLESYIKGKIGAENKEFLRNQDIISHIALEFYSEQEKKNTILGCILELPYKGILKEKFYIFDHIKLEENIFIDNNKPKNIQQIRNFFRTKNYNFDFFDTKKNYQKAIEKFLNINIQKYIKILPKALSFKPLNLQNFVFEFLLEESPINIISLKNSVQQLKKIEKQIELEKIKLEKLKEIIECDKKIKLLKNQININNYIKQMIFIEKLKENLQKSQNQKQYLQNEIKELFLQKKQINLYLEQIDEKILKLKMSENPKNLNIFFYSLQKNIIEKQNIIQNLKNKITIFNQNLQKELTILEKFIQLKNEFSLIKNIEKISFFLKNKIDKNTLSLQKDITEISDFLSKERISINIEINNIEKNIVQLKKEIYQKKYNLEMINNILPNYNQNIIKLIALIKEQLSSEDKKEVPIYPFCELIEIKEEIWRNAIEGFLGKRKFNLIIDSRFFAKSLKIYEKFKLTEKIYDVGLVNVDKIPCIEENEKSLSSKIKTDNKYALKYARLLLANIICELNIENLPNHKTAITPSGMIYSNFTAKQLNPKTFKIPFIGINSKKIRKEILLEEIYDLKQKLWNQKELLQKKEELLSILNQNNLFSFSIQDYVLWKKQLDEHLSEFNKIKEKKEKIKNNPHLINLEQNLKEQQDEKVQKTKKMDNILFNIAEKTNHINILKTKIISIEEELLKIQKELQNNENKVNINLEAIQIQFNNYLVKFKNNYDIISSHVKESTIQIEKQKNKQKIKIMTLMNTYITNHNLVNISLETNNINFFLKEYHLINIKNLVNYEQEAKELSVKIEIIFKEEFVNKLKESLENAKQQIKKLNKILKNKPFGNDYYQIITKPSENLEYNRYYSIFKENNNNQTQNNLIIENINNYKNILLDELFKKIMSFNKEYEALTYEFLDYRNYLNYDIQIQDKNGNISFFSKVFREKSGGETQVPFYIIIAICFEQLLFENDLEKGCLVLFDEAFNNMDENRIEAMMSFFNELKIQFIIAVPPQRIINILPYVTTNLVIIKENHYATIENFTIDK</sequence>
<feature type="coiled-coil region" evidence="1">
    <location>
        <begin position="672"/>
        <end position="768"/>
    </location>
</feature>
<dbReference type="PATRIC" id="fig|203274.3.peg.106"/>
<reference evidence="2 4" key="2">
    <citation type="submission" date="2016-02" db="EMBL/GenBank/DDBJ databases">
        <title>A draft genome sequence of Candidatus Phytoplasma oryzae strain Mbita1, the causative agent of Napier Grass stunt disease in Kenya.</title>
        <authorList>
            <person name="Fischer A."/>
            <person name="Santa-Cruz I."/>
            <person name="Wambua L."/>
            <person name="Olds C."/>
            <person name="Midega C."/>
            <person name="Dickinson M."/>
            <person name="Kawicha P."/>
            <person name="Khan Z."/>
            <person name="Masiga D."/>
            <person name="Jores J."/>
            <person name="Bernd S."/>
        </authorList>
    </citation>
    <scope>NUCLEOTIDE SEQUENCE [LARGE SCALE GENOMIC DNA]</scope>
    <source>
        <strain evidence="2">Mbita1</strain>
    </source>
</reference>
<dbReference type="SUPFAM" id="SSF52540">
    <property type="entry name" value="P-loop containing nucleoside triphosphate hydrolases"/>
    <property type="match status" value="2"/>
</dbReference>
<dbReference type="Proteomes" id="UP000249343">
    <property type="component" value="Unassembled WGS sequence"/>
</dbReference>
<dbReference type="GO" id="GO:0006302">
    <property type="term" value="P:double-strand break repair"/>
    <property type="evidence" value="ECO:0007669"/>
    <property type="project" value="TreeGrafter"/>
</dbReference>
<dbReference type="Gene3D" id="3.40.1140.10">
    <property type="match status" value="1"/>
</dbReference>
<feature type="coiled-coil region" evidence="1">
    <location>
        <begin position="843"/>
        <end position="890"/>
    </location>
</feature>
<reference evidence="3 5" key="1">
    <citation type="submission" date="2014-04" db="EMBL/GenBank/DDBJ databases">
        <title>Genome study of Napier grass stunt phytoplasma.</title>
        <authorList>
            <person name="Kawicha P."/>
            <person name="Dickinson M."/>
            <person name="Hodgetts J."/>
        </authorList>
    </citation>
    <scope>NUCLEOTIDE SEQUENCE [LARGE SCALE GENOMIC DNA]</scope>
    <source>
        <strain evidence="3 5">NGS-S10</strain>
    </source>
</reference>
<evidence type="ECO:0000313" key="3">
    <source>
        <dbReference type="EMBL" id="RAM58041.1"/>
    </source>
</evidence>
<organism evidence="2 4">
    <name type="scientific">Candidatus Phytoplasma oryzae</name>
    <dbReference type="NCBI Taxonomy" id="203274"/>
    <lineage>
        <taxon>Bacteria</taxon>
        <taxon>Bacillati</taxon>
        <taxon>Mycoplasmatota</taxon>
        <taxon>Mollicutes</taxon>
        <taxon>Acholeplasmatales</taxon>
        <taxon>Acholeplasmataceae</taxon>
        <taxon>Candidatus Phytoplasma</taxon>
        <taxon>16SrXI (Rice yellow dwarf group)</taxon>
    </lineage>
</organism>
<gene>
    <name evidence="2" type="ORF">AXA84_0108</name>
    <name evidence="3" type="ORF">DH96_00615</name>
</gene>
<dbReference type="EMBL" id="LTBM01000001">
    <property type="protein sequence ID" value="KXT29462.1"/>
    <property type="molecule type" value="Genomic_DNA"/>
</dbReference>